<organism evidence="3 4">
    <name type="scientific">Agrobacterium arsenijevicii</name>
    <dbReference type="NCBI Taxonomy" id="1585697"/>
    <lineage>
        <taxon>Bacteria</taxon>
        <taxon>Pseudomonadati</taxon>
        <taxon>Pseudomonadota</taxon>
        <taxon>Alphaproteobacteria</taxon>
        <taxon>Hyphomicrobiales</taxon>
        <taxon>Rhizobiaceae</taxon>
        <taxon>Rhizobium/Agrobacterium group</taxon>
        <taxon>Agrobacterium</taxon>
    </lineage>
</organism>
<dbReference type="PANTHER" id="PTHR43625">
    <property type="entry name" value="AFLATOXIN B1 ALDEHYDE REDUCTASE"/>
    <property type="match status" value="1"/>
</dbReference>
<dbReference type="InterPro" id="IPR050791">
    <property type="entry name" value="Aldo-Keto_reductase"/>
</dbReference>
<sequence>MKHRILGKDLSVSTLGLGCMGMSHAYGPSTDESGAIATLHRAVELGVTFFDTAEIYGPFKNEILVGKALKPYRDKVVIATKFGFRIDGSKPSAADMIQGVDGSPANVRAVAEASLKRLGVDVIDLYYQHRIDPDVPVEETVGAMADLVREGKVKALGLSEASATTIRKAHAVHPIAAIQSEYSLWTRDPEENGVLETCRELSIGFVPFSPLGRGALTGALKTLDGLASDDFRRSLPRFQSGNFDANLALIKLLEDMAAEKGITAGQLALAWVLAQGDFIVPIPGTTKIANLEKNVAAADVSLTADDVASLGALLSPTKVAGERYPERMTRLANR</sequence>
<name>A0ABR5DE34_9HYPH</name>
<dbReference type="InterPro" id="IPR036812">
    <property type="entry name" value="NAD(P)_OxRdtase_dom_sf"/>
</dbReference>
<dbReference type="CDD" id="cd19076">
    <property type="entry name" value="AKR_AKR13A_13D"/>
    <property type="match status" value="1"/>
</dbReference>
<dbReference type="SUPFAM" id="SSF51430">
    <property type="entry name" value="NAD(P)-linked oxidoreductase"/>
    <property type="match status" value="1"/>
</dbReference>
<evidence type="ECO:0000256" key="1">
    <source>
        <dbReference type="ARBA" id="ARBA00023002"/>
    </source>
</evidence>
<protein>
    <submittedName>
        <fullName evidence="3">Aldo/keto reductase</fullName>
    </submittedName>
</protein>
<dbReference type="Proteomes" id="UP000032564">
    <property type="component" value="Unassembled WGS sequence"/>
</dbReference>
<keyword evidence="4" id="KW-1185">Reference proteome</keyword>
<dbReference type="RefSeq" id="WP_045015313.1">
    <property type="nucleotide sequence ID" value="NZ_CP166104.1"/>
</dbReference>
<comment type="caution">
    <text evidence="3">The sequence shown here is derived from an EMBL/GenBank/DDBJ whole genome shotgun (WGS) entry which is preliminary data.</text>
</comment>
<evidence type="ECO:0000259" key="2">
    <source>
        <dbReference type="Pfam" id="PF00248"/>
    </source>
</evidence>
<dbReference type="EMBL" id="JWIT01000001">
    <property type="protein sequence ID" value="KJF75306.1"/>
    <property type="molecule type" value="Genomic_DNA"/>
</dbReference>
<keyword evidence="1" id="KW-0560">Oxidoreductase</keyword>
<dbReference type="Pfam" id="PF00248">
    <property type="entry name" value="Aldo_ket_red"/>
    <property type="match status" value="1"/>
</dbReference>
<dbReference type="Gene3D" id="3.20.20.100">
    <property type="entry name" value="NADP-dependent oxidoreductase domain"/>
    <property type="match status" value="1"/>
</dbReference>
<reference evidence="3 4" key="1">
    <citation type="submission" date="2014-12" db="EMBL/GenBank/DDBJ databases">
        <authorList>
            <person name="Kuzmanovic N."/>
            <person name="Pulawska J."/>
            <person name="Obradovic A."/>
        </authorList>
    </citation>
    <scope>NUCLEOTIDE SEQUENCE [LARGE SCALE GENOMIC DNA]</scope>
    <source>
        <strain evidence="3 4">KFB 330</strain>
    </source>
</reference>
<proteinExistence type="predicted"/>
<accession>A0ABR5DE34</accession>
<dbReference type="InterPro" id="IPR023210">
    <property type="entry name" value="NADP_OxRdtase_dom"/>
</dbReference>
<evidence type="ECO:0000313" key="4">
    <source>
        <dbReference type="Proteomes" id="UP000032564"/>
    </source>
</evidence>
<dbReference type="PANTHER" id="PTHR43625:SF40">
    <property type="entry name" value="ALDO-KETO REDUCTASE YAKC [NADP(+)]"/>
    <property type="match status" value="1"/>
</dbReference>
<evidence type="ECO:0000313" key="3">
    <source>
        <dbReference type="EMBL" id="KJF75306.1"/>
    </source>
</evidence>
<gene>
    <name evidence="3" type="ORF">RP75_01215</name>
</gene>
<feature type="domain" description="NADP-dependent oxidoreductase" evidence="2">
    <location>
        <begin position="15"/>
        <end position="312"/>
    </location>
</feature>